<keyword evidence="1" id="KW-0418">Kinase</keyword>
<reference evidence="1" key="1">
    <citation type="submission" date="2020-10" db="EMBL/GenBank/DDBJ databases">
        <authorList>
            <person name="Gilroy R."/>
        </authorList>
    </citation>
    <scope>NUCLEOTIDE SEQUENCE</scope>
    <source>
        <strain evidence="1">B1-8020</strain>
    </source>
</reference>
<dbReference type="EMBL" id="JADIMA010000007">
    <property type="protein sequence ID" value="MBO8472126.1"/>
    <property type="molecule type" value="Genomic_DNA"/>
</dbReference>
<sequence>MSNEENAKQPESFASIGKVEAVRRMYAESLFSYCNVLSMPSSGSGKAVRSSSVLFLEGTDFDLVYTPLKHLGYKSTLAALGELYVKMALPYGMAVRFGVSAKLDFPQVRELWSGIVAAAKEHGVKAVSFDLQPSKNGLAISVSAFGAVPSGLKEPEAPRSMDLICVSDNLGSAYMGLHVLEREKAAFNASSDKDRQPELAKYEYLLKAYLRPEIKGGIVKEFEEAGFVPSCGYFVRNGLADAVKRLSSDTGLGAKIYLDRIPIADKVFEMAEEIGMDPVAAALNGGDDFRYLFTIPIGRHDAFRRDFQTFDVIGHLAKPEARAVIVTPEGAELPLHAQGW</sequence>
<proteinExistence type="predicted"/>
<dbReference type="Proteomes" id="UP000823604">
    <property type="component" value="Unassembled WGS sequence"/>
</dbReference>
<evidence type="ECO:0000313" key="1">
    <source>
        <dbReference type="EMBL" id="MBO8472126.1"/>
    </source>
</evidence>
<gene>
    <name evidence="1" type="ORF">IAB81_00650</name>
</gene>
<dbReference type="SUPFAM" id="SSF56042">
    <property type="entry name" value="PurM C-terminal domain-like"/>
    <property type="match status" value="1"/>
</dbReference>
<reference evidence="1" key="2">
    <citation type="journal article" date="2021" name="PeerJ">
        <title>Extensive microbial diversity within the chicken gut microbiome revealed by metagenomics and culture.</title>
        <authorList>
            <person name="Gilroy R."/>
            <person name="Ravi A."/>
            <person name="Getino M."/>
            <person name="Pursley I."/>
            <person name="Horton D.L."/>
            <person name="Alikhan N.F."/>
            <person name="Baker D."/>
            <person name="Gharbi K."/>
            <person name="Hall N."/>
            <person name="Watson M."/>
            <person name="Adriaenssens E.M."/>
            <person name="Foster-Nyarko E."/>
            <person name="Jarju S."/>
            <person name="Secka A."/>
            <person name="Antonio M."/>
            <person name="Oren A."/>
            <person name="Chaudhuri R.R."/>
            <person name="La Ragione R."/>
            <person name="Hildebrand F."/>
            <person name="Pallen M.J."/>
        </authorList>
    </citation>
    <scope>NUCLEOTIDE SEQUENCE</scope>
    <source>
        <strain evidence="1">B1-8020</strain>
    </source>
</reference>
<protein>
    <submittedName>
        <fullName evidence="1">Thiamine-phosphate kinase</fullName>
    </submittedName>
</protein>
<accession>A0A9D9NFQ0</accession>
<dbReference type="InterPro" id="IPR006283">
    <property type="entry name" value="ThiL-like"/>
</dbReference>
<dbReference type="Gene3D" id="3.30.1330.10">
    <property type="entry name" value="PurM-like, N-terminal domain"/>
    <property type="match status" value="1"/>
</dbReference>
<dbReference type="SUPFAM" id="SSF55326">
    <property type="entry name" value="PurM N-terminal domain-like"/>
    <property type="match status" value="1"/>
</dbReference>
<dbReference type="PANTHER" id="PTHR30270">
    <property type="entry name" value="THIAMINE-MONOPHOSPHATE KINASE"/>
    <property type="match status" value="1"/>
</dbReference>
<evidence type="ECO:0000313" key="2">
    <source>
        <dbReference type="Proteomes" id="UP000823604"/>
    </source>
</evidence>
<dbReference type="GO" id="GO:0009228">
    <property type="term" value="P:thiamine biosynthetic process"/>
    <property type="evidence" value="ECO:0007669"/>
    <property type="project" value="InterPro"/>
</dbReference>
<dbReference type="InterPro" id="IPR036921">
    <property type="entry name" value="PurM-like_N_sf"/>
</dbReference>
<dbReference type="GO" id="GO:0009030">
    <property type="term" value="F:thiamine-phosphate kinase activity"/>
    <property type="evidence" value="ECO:0007669"/>
    <property type="project" value="InterPro"/>
</dbReference>
<dbReference type="AlphaFoldDB" id="A0A9D9NFQ0"/>
<comment type="caution">
    <text evidence="1">The sequence shown here is derived from an EMBL/GenBank/DDBJ whole genome shotgun (WGS) entry which is preliminary data.</text>
</comment>
<dbReference type="InterPro" id="IPR036676">
    <property type="entry name" value="PurM-like_C_sf"/>
</dbReference>
<name>A0A9D9NFQ0_9BACT</name>
<keyword evidence="1" id="KW-0808">Transferase</keyword>
<organism evidence="1 2">
    <name type="scientific">Candidatus Merdivivens pullicola</name>
    <dbReference type="NCBI Taxonomy" id="2840872"/>
    <lineage>
        <taxon>Bacteria</taxon>
        <taxon>Pseudomonadati</taxon>
        <taxon>Bacteroidota</taxon>
        <taxon>Bacteroidia</taxon>
        <taxon>Bacteroidales</taxon>
        <taxon>Muribaculaceae</taxon>
        <taxon>Muribaculaceae incertae sedis</taxon>
        <taxon>Candidatus Merdivivens</taxon>
    </lineage>
</organism>
<dbReference type="Gene3D" id="3.90.650.10">
    <property type="entry name" value="PurM-like C-terminal domain"/>
    <property type="match status" value="1"/>
</dbReference>
<dbReference type="PANTHER" id="PTHR30270:SF0">
    <property type="entry name" value="THIAMINE-MONOPHOSPHATE KINASE"/>
    <property type="match status" value="1"/>
</dbReference>